<keyword evidence="3 5" id="KW-0378">Hydrolase</keyword>
<keyword evidence="2 5" id="KW-0645">Protease</keyword>
<keyword evidence="4 5" id="KW-0720">Serine protease</keyword>
<dbReference type="PRINTS" id="PR00723">
    <property type="entry name" value="SUBTILISIN"/>
</dbReference>
<dbReference type="RefSeq" id="WP_323337946.1">
    <property type="nucleotide sequence ID" value="NZ_JAYFSI010000029.1"/>
</dbReference>
<dbReference type="PROSITE" id="PS00136">
    <property type="entry name" value="SUBTILASE_ASP"/>
    <property type="match status" value="1"/>
</dbReference>
<dbReference type="InterPro" id="IPR023828">
    <property type="entry name" value="Peptidase_S8_Ser-AS"/>
</dbReference>
<dbReference type="PANTHER" id="PTHR43806">
    <property type="entry name" value="PEPTIDASE S8"/>
    <property type="match status" value="1"/>
</dbReference>
<gene>
    <name evidence="9" type="ORF">VA596_50355</name>
</gene>
<dbReference type="PROSITE" id="PS00138">
    <property type="entry name" value="SUBTILASE_SER"/>
    <property type="match status" value="1"/>
</dbReference>
<dbReference type="Proteomes" id="UP001304298">
    <property type="component" value="Unassembled WGS sequence"/>
</dbReference>
<dbReference type="InterPro" id="IPR036852">
    <property type="entry name" value="Peptidase_S8/S53_dom_sf"/>
</dbReference>
<dbReference type="Pfam" id="PF00082">
    <property type="entry name" value="Peptidase_S8"/>
    <property type="match status" value="1"/>
</dbReference>
<evidence type="ECO:0000259" key="8">
    <source>
        <dbReference type="Pfam" id="PF00082"/>
    </source>
</evidence>
<dbReference type="Gene3D" id="2.60.120.380">
    <property type="match status" value="1"/>
</dbReference>
<dbReference type="InterPro" id="IPR050131">
    <property type="entry name" value="Peptidase_S8_subtilisin-like"/>
</dbReference>
<organism evidence="9 10">
    <name type="scientific">Amycolatopsis heterodermiae</name>
    <dbReference type="NCBI Taxonomy" id="3110235"/>
    <lineage>
        <taxon>Bacteria</taxon>
        <taxon>Bacillati</taxon>
        <taxon>Actinomycetota</taxon>
        <taxon>Actinomycetes</taxon>
        <taxon>Pseudonocardiales</taxon>
        <taxon>Pseudonocardiaceae</taxon>
        <taxon>Amycolatopsis</taxon>
    </lineage>
</organism>
<proteinExistence type="inferred from homology"/>
<evidence type="ECO:0000256" key="7">
    <source>
        <dbReference type="SAM" id="MobiDB-lite"/>
    </source>
</evidence>
<sequence>MTQLRSSWRRRAGITVLATALGASVLGIAVPVASAQQAPLTAGTADDSKALDAHDRTLVAEAEKAGKPDVTLLVAAEKGQTGAAVNELKALGGVVQSTDTKLDYVKVSIPTGNAGKAAKLKSVNAVDVDGLIVRDDPKPEGAADPAPQPAPGKNTPRVNPYLPTGDTYAAQFGQVLPNWDGKDTTVAVLDSGVDLDTPALAKTSHGERKIVDWYNANATNSGDGTWVAQSAQTYTGTFTANGKTWTAPATGGPYTFGTFSETAGDLGAADSETGGDINRDGDRADSWGVLLDPATKQVRVDLNGNGDFTDEKPMTDYKTNYDVGYFGTDNPATDIAERMAFVVQTDKPGFVGIGIAGAEHGSHVAGIATGNDLFGGKMDGAAPGAKVLAVKVCLTGAACTSSGLLDGVVYAASHGADVINISIGGLPSLNDGNNARAELYNRTIAEYNVQIFISAGNSGAGANTVGDPSVATDAISVGSYITKETWLADYGSKTQAPESMHPFSSRGPREDGGFKPDIVAPGAAISTTPRWEAPGPVAGTYSLPAGYAMLQGTSMASPQATGAAALLVSAYKATHNGQRPPVAQLRSAIKSTARFVPGIGAYAQGAGLFNVPAAFVALSLNPKPDAVSTSVEVHTVQSNLLATPNTGVGIHDREGVTTGKAYTRTYTITRTSGSAGPVLYFARWVGDDGTFSSAGTVVVPLNKPVTFQVKVNPKNAGVHSALLYLDNPLTVGIDVQTLNTVFAPQEFTAAKGYQVDVSGKIARNQATSYFVKVPQGASALKVDLDAGGGAKGKGQVRFLRYDPTGVPAEASTSTTYCYLPDAGAGCPGGTPTSRTFANPQPGVWEIVVEARRTSDVDSAAYKLSASVLGTTVSPNPDTIASATLNTPIARSYTVTNTLGAFTGQLTGGTLGSAKTSRPSIAEGAQQQYQIPVTAGSTSLTATIGRTSDVGADLDLVLYNCTTGSCVQAAVSADGDSEESVTVANPAAGIWVALVDGYAVPSGTTEYDYLDVFTNPAFGSVAVTDPVAAHASGSSWTVPGTVTVTAPPAAGRTLRGQLTVKTDTGVTVGSSLVLVNSVS</sequence>
<dbReference type="PANTHER" id="PTHR43806:SF11">
    <property type="entry name" value="CEREVISIN-RELATED"/>
    <property type="match status" value="1"/>
</dbReference>
<dbReference type="SUPFAM" id="SSF52743">
    <property type="entry name" value="Subtilisin-like"/>
    <property type="match status" value="1"/>
</dbReference>
<dbReference type="EMBL" id="JAYFSI010000029">
    <property type="protein sequence ID" value="MEA5367816.1"/>
    <property type="molecule type" value="Genomic_DNA"/>
</dbReference>
<evidence type="ECO:0000256" key="3">
    <source>
        <dbReference type="ARBA" id="ARBA00022801"/>
    </source>
</evidence>
<dbReference type="PROSITE" id="PS00137">
    <property type="entry name" value="SUBTILASE_HIS"/>
    <property type="match status" value="1"/>
</dbReference>
<dbReference type="PROSITE" id="PS51892">
    <property type="entry name" value="SUBTILASE"/>
    <property type="match status" value="1"/>
</dbReference>
<accession>A0ABU5RNC6</accession>
<feature type="active site" description="Charge relay system" evidence="5">
    <location>
        <position position="190"/>
    </location>
</feature>
<keyword evidence="10" id="KW-1185">Reference proteome</keyword>
<protein>
    <submittedName>
        <fullName evidence="9">S8 family serine peptidase</fullName>
    </submittedName>
</protein>
<dbReference type="InterPro" id="IPR000209">
    <property type="entry name" value="Peptidase_S8/S53_dom"/>
</dbReference>
<evidence type="ECO:0000256" key="4">
    <source>
        <dbReference type="ARBA" id="ARBA00022825"/>
    </source>
</evidence>
<evidence type="ECO:0000313" key="9">
    <source>
        <dbReference type="EMBL" id="MEA5367816.1"/>
    </source>
</evidence>
<comment type="similarity">
    <text evidence="1 5 6">Belongs to the peptidase S8 family.</text>
</comment>
<feature type="active site" description="Charge relay system" evidence="5">
    <location>
        <position position="360"/>
    </location>
</feature>
<dbReference type="InterPro" id="IPR023827">
    <property type="entry name" value="Peptidase_S8_Asp-AS"/>
</dbReference>
<dbReference type="InterPro" id="IPR022398">
    <property type="entry name" value="Peptidase_S8_His-AS"/>
</dbReference>
<feature type="active site" description="Charge relay system" evidence="5">
    <location>
        <position position="554"/>
    </location>
</feature>
<evidence type="ECO:0000256" key="1">
    <source>
        <dbReference type="ARBA" id="ARBA00011073"/>
    </source>
</evidence>
<comment type="caution">
    <text evidence="9">The sequence shown here is derived from an EMBL/GenBank/DDBJ whole genome shotgun (WGS) entry which is preliminary data.</text>
</comment>
<evidence type="ECO:0000256" key="6">
    <source>
        <dbReference type="RuleBase" id="RU003355"/>
    </source>
</evidence>
<evidence type="ECO:0000256" key="2">
    <source>
        <dbReference type="ARBA" id="ARBA00022670"/>
    </source>
</evidence>
<feature type="domain" description="Peptidase S8/S53" evidence="8">
    <location>
        <begin position="181"/>
        <end position="598"/>
    </location>
</feature>
<evidence type="ECO:0000313" key="10">
    <source>
        <dbReference type="Proteomes" id="UP001304298"/>
    </source>
</evidence>
<dbReference type="InterPro" id="IPR015500">
    <property type="entry name" value="Peptidase_S8_subtilisin-rel"/>
</dbReference>
<name>A0ABU5RNC6_9PSEU</name>
<dbReference type="Gene3D" id="3.40.50.200">
    <property type="entry name" value="Peptidase S8/S53 domain"/>
    <property type="match status" value="2"/>
</dbReference>
<feature type="region of interest" description="Disordered" evidence="7">
    <location>
        <begin position="133"/>
        <end position="158"/>
    </location>
</feature>
<reference evidence="9 10" key="1">
    <citation type="submission" date="2023-12" db="EMBL/GenBank/DDBJ databases">
        <title>Amycolatopsis sp. V23-08.</title>
        <authorList>
            <person name="Somphong A."/>
        </authorList>
    </citation>
    <scope>NUCLEOTIDE SEQUENCE [LARGE SCALE GENOMIC DNA]</scope>
    <source>
        <strain evidence="9 10">V23-08</strain>
    </source>
</reference>
<evidence type="ECO:0000256" key="5">
    <source>
        <dbReference type="PROSITE-ProRule" id="PRU01240"/>
    </source>
</evidence>